<evidence type="ECO:0000256" key="1">
    <source>
        <dbReference type="SAM" id="MobiDB-lite"/>
    </source>
</evidence>
<dbReference type="PANTHER" id="PTHR32026">
    <property type="entry name" value="METHYLTRANSFERASE-LIKE PROTEIN 24"/>
    <property type="match status" value="1"/>
</dbReference>
<dbReference type="OrthoDB" id="9991036at2759"/>
<accession>A0A0M0LR40</accession>
<dbReference type="InterPro" id="IPR026913">
    <property type="entry name" value="METTL24"/>
</dbReference>
<sequence length="675" mass="73631">MAQGDYFGLSGSFVKGIGCSVHSFDPTMGLAAHVHQPGAVWFQPTGLAGSDGERVEPRGIGWRNGRTDSEMRRPWRVATLRTVMHELRHERLTLLKIDVESFEWEALAAAVADGTLDRVDQILFEAHIGSSWFEQWDAFGGAAALATLVDELESRSFSLFHSTANSFANLTQLGPGQPPIASCLELSWIRTRPPAGTSAQPLFVDAGANTGSCSLLMLAIGASTVAFEPLAANLYYFTSAVLRNGPGFGAKLTLHPVALGARRRVSVLYTDANPGNTVVGLPVGDTAEQEVAMRRAGPKQRVPVVTLDEMLWPDETKPAPRIGVLKMDVQGLETQLLHGARRLLQAGAIQHVKFEVAPKWLHAQNTSAASLFCLLVQHGFVLAETLTTGAPPQPATLKRFRELDAQPHQIIDFVATRPDSPQVPARRVSPSTTHRRKSAKVGRTWNNSHSVFDGIYAGKQWGPAGGGSGLGSSIEYAKGAKRVLMQVIRELNVSSVLDAPCGAFVWQTPMVHTLLEQNPVFRYLGVDVARSVIAANSAAHSSLAPRLRFKRMNLVHEPLPRGYQLIFSRDALQHNSLADVFQILRRFAETDAPYLLLGSYPTAVQPGQIGYSPQPVGTNMDIATGDYQRINLEAPPFGLTAWKRYAEETPDEKYLYLYERQLIVTALATRKDGAV</sequence>
<dbReference type="AlphaFoldDB" id="A0A0M0LR40"/>
<evidence type="ECO:0000313" key="4">
    <source>
        <dbReference type="Proteomes" id="UP000037460"/>
    </source>
</evidence>
<reference evidence="4" key="1">
    <citation type="journal article" date="2015" name="PLoS Genet.">
        <title>Genome Sequence and Transcriptome Analyses of Chrysochromulina tobin: Metabolic Tools for Enhanced Algal Fitness in the Prominent Order Prymnesiales (Haptophyceae).</title>
        <authorList>
            <person name="Hovde B.T."/>
            <person name="Deodato C.R."/>
            <person name="Hunsperger H.M."/>
            <person name="Ryken S.A."/>
            <person name="Yost W."/>
            <person name="Jha R.K."/>
            <person name="Patterson J."/>
            <person name="Monnat R.J. Jr."/>
            <person name="Barlow S.B."/>
            <person name="Starkenburg S.R."/>
            <person name="Cattolico R.A."/>
        </authorList>
    </citation>
    <scope>NUCLEOTIDE SEQUENCE</scope>
    <source>
        <strain evidence="4">CCMP291</strain>
    </source>
</reference>
<dbReference type="Proteomes" id="UP000037460">
    <property type="component" value="Unassembled WGS sequence"/>
</dbReference>
<dbReference type="InterPro" id="IPR006342">
    <property type="entry name" value="FkbM_mtfrase"/>
</dbReference>
<proteinExistence type="predicted"/>
<evidence type="ECO:0000259" key="2">
    <source>
        <dbReference type="Pfam" id="PF05050"/>
    </source>
</evidence>
<feature type="domain" description="Methyltransferase FkbM" evidence="2">
    <location>
        <begin position="205"/>
        <end position="380"/>
    </location>
</feature>
<dbReference type="SUPFAM" id="SSF53335">
    <property type="entry name" value="S-adenosyl-L-methionine-dependent methyltransferases"/>
    <property type="match status" value="2"/>
</dbReference>
<dbReference type="NCBIfam" id="TIGR01444">
    <property type="entry name" value="fkbM_fam"/>
    <property type="match status" value="1"/>
</dbReference>
<evidence type="ECO:0000313" key="3">
    <source>
        <dbReference type="EMBL" id="KOO53520.1"/>
    </source>
</evidence>
<dbReference type="Gene3D" id="3.40.50.150">
    <property type="entry name" value="Vaccinia Virus protein VP39"/>
    <property type="match status" value="2"/>
</dbReference>
<dbReference type="Pfam" id="PF05050">
    <property type="entry name" value="Methyltransf_21"/>
    <property type="match status" value="1"/>
</dbReference>
<gene>
    <name evidence="3" type="ORF">Ctob_011986</name>
</gene>
<keyword evidence="4" id="KW-1185">Reference proteome</keyword>
<name>A0A0M0LR40_9EUKA</name>
<organism evidence="3 4">
    <name type="scientific">Chrysochromulina tobinii</name>
    <dbReference type="NCBI Taxonomy" id="1460289"/>
    <lineage>
        <taxon>Eukaryota</taxon>
        <taxon>Haptista</taxon>
        <taxon>Haptophyta</taxon>
        <taxon>Prymnesiophyceae</taxon>
        <taxon>Prymnesiales</taxon>
        <taxon>Chrysochromulinaceae</taxon>
        <taxon>Chrysochromulina</taxon>
    </lineage>
</organism>
<feature type="region of interest" description="Disordered" evidence="1">
    <location>
        <begin position="420"/>
        <end position="442"/>
    </location>
</feature>
<protein>
    <submittedName>
        <fullName evidence="3">Upf0624 protein</fullName>
    </submittedName>
</protein>
<dbReference type="PANTHER" id="PTHR32026:SF10">
    <property type="entry name" value="METHYLTRANSFERASE-LIKE PROTEIN 24-RELATED"/>
    <property type="match status" value="1"/>
</dbReference>
<dbReference type="EMBL" id="JWZX01000196">
    <property type="protein sequence ID" value="KOO53520.1"/>
    <property type="molecule type" value="Genomic_DNA"/>
</dbReference>
<dbReference type="InterPro" id="IPR029063">
    <property type="entry name" value="SAM-dependent_MTases_sf"/>
</dbReference>
<comment type="caution">
    <text evidence="3">The sequence shown here is derived from an EMBL/GenBank/DDBJ whole genome shotgun (WGS) entry which is preliminary data.</text>
</comment>